<keyword evidence="2" id="KW-1185">Reference proteome</keyword>
<protein>
    <recommendedName>
        <fullName evidence="3">AAA family ATPase</fullName>
    </recommendedName>
</protein>
<dbReference type="AlphaFoldDB" id="A0A5R9K5R3"/>
<comment type="caution">
    <text evidence="1">The sequence shown here is derived from an EMBL/GenBank/DDBJ whole genome shotgun (WGS) entry which is preliminary data.</text>
</comment>
<evidence type="ECO:0000313" key="2">
    <source>
        <dbReference type="Proteomes" id="UP000309788"/>
    </source>
</evidence>
<dbReference type="Pfam" id="PF13481">
    <property type="entry name" value="AAA_25"/>
    <property type="match status" value="1"/>
</dbReference>
<gene>
    <name evidence="1" type="ORF">FEM55_23150</name>
</gene>
<dbReference type="EMBL" id="VCEI01000031">
    <property type="protein sequence ID" value="TLU88989.1"/>
    <property type="molecule type" value="Genomic_DNA"/>
</dbReference>
<dbReference type="RefSeq" id="WP_138283705.1">
    <property type="nucleotide sequence ID" value="NZ_BMGE01000017.1"/>
</dbReference>
<accession>A0A5R9K5R3</accession>
<organism evidence="1 2">
    <name type="scientific">Dyadobacter sediminis</name>
    <dbReference type="NCBI Taxonomy" id="1493691"/>
    <lineage>
        <taxon>Bacteria</taxon>
        <taxon>Pseudomonadati</taxon>
        <taxon>Bacteroidota</taxon>
        <taxon>Cytophagia</taxon>
        <taxon>Cytophagales</taxon>
        <taxon>Spirosomataceae</taxon>
        <taxon>Dyadobacter</taxon>
    </lineage>
</organism>
<dbReference type="Proteomes" id="UP000309788">
    <property type="component" value="Unassembled WGS sequence"/>
</dbReference>
<dbReference type="InterPro" id="IPR027417">
    <property type="entry name" value="P-loop_NTPase"/>
</dbReference>
<dbReference type="SUPFAM" id="SSF52540">
    <property type="entry name" value="P-loop containing nucleoside triphosphate hydrolases"/>
    <property type="match status" value="1"/>
</dbReference>
<proteinExistence type="predicted"/>
<dbReference type="OrthoDB" id="9801888at2"/>
<sequence>MTKLAALNGFHNHLEGKILHKSSLNNMEDLAVNGRTLAPLKRLLGNYILENSAVIFAAERGTGKTLLGLQACIAISSGWPKLWNEPIEYHGNTLFINCELSEDTISRRLARLFEAPPEQINFSTYQSYVYTTKKGLEEEAQAIIEMSRIHKPVLIVLDNFRVAFLNSDTNNGKEVAKAMHLILTLRDMLDTTIIITDHTRKHTKNLLTDSDLQSGSGVKSDLTDSDMFLRRSKQDIQYRILKRSKSRHCEETDGAKLIRLNPDSLWFEFVQDDIDEAQHIGVESMPVKEEQKDLARELRDQGKTIEQIAKILNRGKGTIHRWLNE</sequence>
<dbReference type="Gene3D" id="3.40.50.300">
    <property type="entry name" value="P-loop containing nucleotide triphosphate hydrolases"/>
    <property type="match status" value="1"/>
</dbReference>
<evidence type="ECO:0008006" key="3">
    <source>
        <dbReference type="Google" id="ProtNLM"/>
    </source>
</evidence>
<reference evidence="1 2" key="1">
    <citation type="submission" date="2019-05" db="EMBL/GenBank/DDBJ databases">
        <authorList>
            <person name="Qu J.-H."/>
        </authorList>
    </citation>
    <scope>NUCLEOTIDE SEQUENCE [LARGE SCALE GENOMIC DNA]</scope>
    <source>
        <strain evidence="1 2">Z12</strain>
    </source>
</reference>
<name>A0A5R9K5R3_9BACT</name>
<evidence type="ECO:0000313" key="1">
    <source>
        <dbReference type="EMBL" id="TLU88989.1"/>
    </source>
</evidence>
<dbReference type="Gene3D" id="1.10.10.60">
    <property type="entry name" value="Homeodomain-like"/>
    <property type="match status" value="1"/>
</dbReference>